<reference evidence="2 3" key="1">
    <citation type="submission" date="2019-02" db="EMBL/GenBank/DDBJ databases">
        <title>Deep-cultivation of Planctomycetes and their phenomic and genomic characterization uncovers novel biology.</title>
        <authorList>
            <person name="Wiegand S."/>
            <person name="Jogler M."/>
            <person name="Boedeker C."/>
            <person name="Pinto D."/>
            <person name="Vollmers J."/>
            <person name="Rivas-Marin E."/>
            <person name="Kohn T."/>
            <person name="Peeters S.H."/>
            <person name="Heuer A."/>
            <person name="Rast P."/>
            <person name="Oberbeckmann S."/>
            <person name="Bunk B."/>
            <person name="Jeske O."/>
            <person name="Meyerdierks A."/>
            <person name="Storesund J.E."/>
            <person name="Kallscheuer N."/>
            <person name="Luecker S."/>
            <person name="Lage O.M."/>
            <person name="Pohl T."/>
            <person name="Merkel B.J."/>
            <person name="Hornburger P."/>
            <person name="Mueller R.-W."/>
            <person name="Bruemmer F."/>
            <person name="Labrenz M."/>
            <person name="Spormann A.M."/>
            <person name="Op den Camp H."/>
            <person name="Overmann J."/>
            <person name="Amann R."/>
            <person name="Jetten M.S.M."/>
            <person name="Mascher T."/>
            <person name="Medema M.H."/>
            <person name="Devos D.P."/>
            <person name="Kaster A.-K."/>
            <person name="Ovreas L."/>
            <person name="Rohde M."/>
            <person name="Galperin M.Y."/>
            <person name="Jogler C."/>
        </authorList>
    </citation>
    <scope>NUCLEOTIDE SEQUENCE [LARGE SCALE GENOMIC DNA]</scope>
    <source>
        <strain evidence="2 3">Mal52</strain>
    </source>
</reference>
<accession>A0A517ZP12</accession>
<dbReference type="EMBL" id="CP036276">
    <property type="protein sequence ID" value="QDU44215.1"/>
    <property type="molecule type" value="Genomic_DNA"/>
</dbReference>
<feature type="chain" id="PRO_5021926265" description="Lactonase, 7-bladed beta-propeller" evidence="1">
    <location>
        <begin position="25"/>
        <end position="371"/>
    </location>
</feature>
<keyword evidence="3" id="KW-1185">Reference proteome</keyword>
<evidence type="ECO:0000313" key="3">
    <source>
        <dbReference type="Proteomes" id="UP000319383"/>
    </source>
</evidence>
<feature type="signal peptide" evidence="1">
    <location>
        <begin position="1"/>
        <end position="24"/>
    </location>
</feature>
<organism evidence="2 3">
    <name type="scientific">Symmachiella dynata</name>
    <dbReference type="NCBI Taxonomy" id="2527995"/>
    <lineage>
        <taxon>Bacteria</taxon>
        <taxon>Pseudomonadati</taxon>
        <taxon>Planctomycetota</taxon>
        <taxon>Planctomycetia</taxon>
        <taxon>Planctomycetales</taxon>
        <taxon>Planctomycetaceae</taxon>
        <taxon>Symmachiella</taxon>
    </lineage>
</organism>
<evidence type="ECO:0000313" key="2">
    <source>
        <dbReference type="EMBL" id="QDU44215.1"/>
    </source>
</evidence>
<dbReference type="RefSeq" id="WP_145376609.1">
    <property type="nucleotide sequence ID" value="NZ_CP036276.1"/>
</dbReference>
<proteinExistence type="predicted"/>
<dbReference type="KEGG" id="sdyn:Mal52_26930"/>
<dbReference type="Proteomes" id="UP000319383">
    <property type="component" value="Chromosome"/>
</dbReference>
<name>A0A517ZP12_9PLAN</name>
<evidence type="ECO:0000256" key="1">
    <source>
        <dbReference type="SAM" id="SignalP"/>
    </source>
</evidence>
<evidence type="ECO:0008006" key="4">
    <source>
        <dbReference type="Google" id="ProtNLM"/>
    </source>
</evidence>
<dbReference type="SUPFAM" id="SSF101898">
    <property type="entry name" value="NHL repeat"/>
    <property type="match status" value="1"/>
</dbReference>
<gene>
    <name evidence="2" type="ORF">Mal52_26930</name>
</gene>
<sequence precursor="true">MLNKKCLMLVVLISGTFLAGISLADSPAGLKSGTPDIKSAGPLAFGPNGVLFIGDAKSAAIFAIDTGDAPDSRKPADVNVDNVNKKIGSLLGTSGKNIQINDVAVNPLSGNVYLSVTRAVGEPRPALIKVNAAGDVAAVPLKDIAFAKAELPKAPADQEYTKRGKKRNNRNESITDIAFFDNRVYVAGLSNEEFASKLRSLAFPFTEVDNGTSVEIYHASHGKIETHSPVRTFVPFDIGGEPHLLASYTCTPLVTFPISRLTPDTKVTGKTVAELGNHNRPLDMIVYEQDGQRFVMMANSSRGVMKFSTEGIDKAEHLNEKVKDKAGHPYETIEELQGVVQLDRLDDASAIVLMVDPANENQFNLKTVPLP</sequence>
<keyword evidence="1" id="KW-0732">Signal</keyword>
<protein>
    <recommendedName>
        <fullName evidence="4">Lactonase, 7-bladed beta-propeller</fullName>
    </recommendedName>
</protein>
<dbReference type="AlphaFoldDB" id="A0A517ZP12"/>